<dbReference type="InterPro" id="IPR015590">
    <property type="entry name" value="Aldehyde_DH_dom"/>
</dbReference>
<keyword evidence="3" id="KW-0560">Oxidoreductase</keyword>
<proteinExistence type="inferred from homology"/>
<protein>
    <submittedName>
        <fullName evidence="5">Succinate-semialdehyde dehydrogenase</fullName>
    </submittedName>
</protein>
<evidence type="ECO:0000313" key="6">
    <source>
        <dbReference type="Proteomes" id="UP000070058"/>
    </source>
</evidence>
<dbReference type="Gene3D" id="3.40.605.10">
    <property type="entry name" value="Aldehyde Dehydrogenase, Chain A, domain 1"/>
    <property type="match status" value="1"/>
</dbReference>
<dbReference type="Gene3D" id="3.40.309.10">
    <property type="entry name" value="Aldehyde Dehydrogenase, Chain A, domain 2"/>
    <property type="match status" value="1"/>
</dbReference>
<dbReference type="FunFam" id="3.40.309.10:FF:000009">
    <property type="entry name" value="Aldehyde dehydrogenase A"/>
    <property type="match status" value="1"/>
</dbReference>
<dbReference type="PANTHER" id="PTHR43217:SF1">
    <property type="entry name" value="SUCCINATE SEMIALDEHYDE DEHYDROGENASE [NAD(P)+] SAD"/>
    <property type="match status" value="1"/>
</dbReference>
<dbReference type="RefSeq" id="WP_068628515.1">
    <property type="nucleotide sequence ID" value="NZ_LSZQ01000012.1"/>
</dbReference>
<sequence>MSLISINPATGQRIHIYGVHSSVQIEAALKQARAAFLGWRELAAEARAAAPRKLAHSLRKQGDDLAALITAEMGKPITQARAEIEKCARVCDYYARHGAGYLADEHPSGAPRQARVVYEPLGPILAIMPWNFPFWQVFRTAAPALMAGNTVLLKHAPNTSGCALAVEQVFEDAGLPRGVLQTLLISSETLTGLIGDPRVAAVSLTGSTEVGRAVAAAAGAALKPCVLELGGSDPYLVLEDADLDHAAQVCARARLINGGQSCISAKRFIVHEKVRADFQRRLVKYVRAHRVGDPLDPQTQVGPLARGDLRERLHAQVTRSVAMGARCLLGGESLSGPGFFYAPSVLTDVVKGMPAFDEELFGPVAVVIAARSAEEAVALANATPYGLGAAIFTGERARARDIVPLLEEGMVFINEAVHSDPALPFGGVKQSGFGRELGRPGIHAFVNTKCVWEAR</sequence>
<accession>A0A139ST60</accession>
<dbReference type="AlphaFoldDB" id="A0A139ST60"/>
<dbReference type="Proteomes" id="UP000070058">
    <property type="component" value="Unassembled WGS sequence"/>
</dbReference>
<keyword evidence="6" id="KW-1185">Reference proteome</keyword>
<keyword evidence="2" id="KW-0521">NADP</keyword>
<dbReference type="PANTHER" id="PTHR43217">
    <property type="entry name" value="SUCCINATE SEMIALDEHYDE DEHYDROGENASE [NAD(P)+] SAD"/>
    <property type="match status" value="1"/>
</dbReference>
<evidence type="ECO:0000256" key="3">
    <source>
        <dbReference type="ARBA" id="ARBA00023002"/>
    </source>
</evidence>
<organism evidence="5 6">
    <name type="scientific">Cephaloticoccus primus</name>
    <dbReference type="NCBI Taxonomy" id="1548207"/>
    <lineage>
        <taxon>Bacteria</taxon>
        <taxon>Pseudomonadati</taxon>
        <taxon>Verrucomicrobiota</taxon>
        <taxon>Opitutia</taxon>
        <taxon>Opitutales</taxon>
        <taxon>Opitutaceae</taxon>
        <taxon>Cephaloticoccus</taxon>
    </lineage>
</organism>
<dbReference type="InterPro" id="IPR047110">
    <property type="entry name" value="GABD/Sad-like"/>
</dbReference>
<dbReference type="CDD" id="cd07100">
    <property type="entry name" value="ALDH_SSADH1_GabD1"/>
    <property type="match status" value="1"/>
</dbReference>
<dbReference type="SUPFAM" id="SSF53720">
    <property type="entry name" value="ALDH-like"/>
    <property type="match status" value="1"/>
</dbReference>
<dbReference type="InterPro" id="IPR016163">
    <property type="entry name" value="Ald_DH_C"/>
</dbReference>
<comment type="caution">
    <text evidence="5">The sequence shown here is derived from an EMBL/GenBank/DDBJ whole genome shotgun (WGS) entry which is preliminary data.</text>
</comment>
<dbReference type="Pfam" id="PF00171">
    <property type="entry name" value="Aldedh"/>
    <property type="match status" value="1"/>
</dbReference>
<name>A0A139ST60_9BACT</name>
<dbReference type="EMBL" id="LSZQ01000012">
    <property type="protein sequence ID" value="KXU37671.1"/>
    <property type="molecule type" value="Genomic_DNA"/>
</dbReference>
<dbReference type="FunFam" id="3.40.605.10:FF:000012">
    <property type="entry name" value="NAD-dependent succinate-semialdehyde dehydrogenase"/>
    <property type="match status" value="1"/>
</dbReference>
<dbReference type="GO" id="GO:0004777">
    <property type="term" value="F:succinate-semialdehyde dehydrogenase (NAD+) activity"/>
    <property type="evidence" value="ECO:0007669"/>
    <property type="project" value="TreeGrafter"/>
</dbReference>
<evidence type="ECO:0000256" key="2">
    <source>
        <dbReference type="ARBA" id="ARBA00022857"/>
    </source>
</evidence>
<dbReference type="OrthoDB" id="9762913at2"/>
<dbReference type="STRING" id="1548207.AXK11_00060"/>
<feature type="domain" description="Aldehyde dehydrogenase" evidence="4">
    <location>
        <begin position="5"/>
        <end position="451"/>
    </location>
</feature>
<dbReference type="InterPro" id="IPR044148">
    <property type="entry name" value="ALDH_GabD1-like"/>
</dbReference>
<comment type="similarity">
    <text evidence="1">Belongs to the aldehyde dehydrogenase family.</text>
</comment>
<dbReference type="InterPro" id="IPR016162">
    <property type="entry name" value="Ald_DH_N"/>
</dbReference>
<dbReference type="InterPro" id="IPR016161">
    <property type="entry name" value="Ald_DH/histidinol_DH"/>
</dbReference>
<evidence type="ECO:0000256" key="1">
    <source>
        <dbReference type="ARBA" id="ARBA00009986"/>
    </source>
</evidence>
<evidence type="ECO:0000259" key="4">
    <source>
        <dbReference type="Pfam" id="PF00171"/>
    </source>
</evidence>
<evidence type="ECO:0000313" key="5">
    <source>
        <dbReference type="EMBL" id="KXU37671.1"/>
    </source>
</evidence>
<reference evidence="6" key="1">
    <citation type="submission" date="2016-02" db="EMBL/GenBank/DDBJ databases">
        <authorList>
            <person name="Sanders J.G."/>
            <person name="Lin J.Y."/>
            <person name="Wertz J.T."/>
            <person name="Russell J.A."/>
            <person name="Moreau C.S."/>
            <person name="Powell S."/>
        </authorList>
    </citation>
    <scope>NUCLEOTIDE SEQUENCE [LARGE SCALE GENOMIC DNA]</scope>
    <source>
        <strain evidence="6">CAG34</strain>
    </source>
</reference>
<dbReference type="GO" id="GO:0004030">
    <property type="term" value="F:aldehyde dehydrogenase [NAD(P)+] activity"/>
    <property type="evidence" value="ECO:0007669"/>
    <property type="project" value="InterPro"/>
</dbReference>
<gene>
    <name evidence="5" type="ORF">AXK11_00060</name>
</gene>